<sequence length="44" mass="5110">MAFLKGNEGEAHFSRFEITAVSVHNRTFVMRNPMRIEIRGSQFP</sequence>
<dbReference type="EMBL" id="LECT01000044">
    <property type="protein sequence ID" value="KLU02442.1"/>
    <property type="molecule type" value="Genomic_DNA"/>
</dbReference>
<gene>
    <name evidence="1" type="ORF">RISK_005508</name>
</gene>
<dbReference type="STRING" id="595434.RISK_005508"/>
<dbReference type="AlphaFoldDB" id="A0A0J1B6V0"/>
<accession>A0A0J1B6V0</accession>
<evidence type="ECO:0000313" key="2">
    <source>
        <dbReference type="Proteomes" id="UP000036367"/>
    </source>
</evidence>
<proteinExistence type="predicted"/>
<keyword evidence="2" id="KW-1185">Reference proteome</keyword>
<reference evidence="1" key="1">
    <citation type="submission" date="2015-05" db="EMBL/GenBank/DDBJ databases">
        <title>Permanent draft genome of Rhodopirellula islandicus K833.</title>
        <authorList>
            <person name="Kizina J."/>
            <person name="Richter M."/>
            <person name="Glockner F.O."/>
            <person name="Harder J."/>
        </authorList>
    </citation>
    <scope>NUCLEOTIDE SEQUENCE [LARGE SCALE GENOMIC DNA]</scope>
    <source>
        <strain evidence="1">K833</strain>
    </source>
</reference>
<comment type="caution">
    <text evidence="1">The sequence shown here is derived from an EMBL/GenBank/DDBJ whole genome shotgun (WGS) entry which is preliminary data.</text>
</comment>
<organism evidence="1 2">
    <name type="scientific">Rhodopirellula islandica</name>
    <dbReference type="NCBI Taxonomy" id="595434"/>
    <lineage>
        <taxon>Bacteria</taxon>
        <taxon>Pseudomonadati</taxon>
        <taxon>Planctomycetota</taxon>
        <taxon>Planctomycetia</taxon>
        <taxon>Pirellulales</taxon>
        <taxon>Pirellulaceae</taxon>
        <taxon>Rhodopirellula</taxon>
    </lineage>
</organism>
<name>A0A0J1B6V0_RHOIS</name>
<protein>
    <submittedName>
        <fullName evidence="1">Uncharacterized protein</fullName>
    </submittedName>
</protein>
<dbReference type="Proteomes" id="UP000036367">
    <property type="component" value="Unassembled WGS sequence"/>
</dbReference>
<evidence type="ECO:0000313" key="1">
    <source>
        <dbReference type="EMBL" id="KLU02442.1"/>
    </source>
</evidence>